<evidence type="ECO:0000313" key="1">
    <source>
        <dbReference type="EMBL" id="QES57212.1"/>
    </source>
</evidence>
<evidence type="ECO:0000313" key="2">
    <source>
        <dbReference type="Proteomes" id="UP000324101"/>
    </source>
</evidence>
<protein>
    <submittedName>
        <fullName evidence="1">Uncharacterized protein</fullName>
    </submittedName>
</protein>
<gene>
    <name evidence="1" type="ORF">DEJ51_26020</name>
</gene>
<dbReference type="EMBL" id="CP029189">
    <property type="protein sequence ID" value="QES57212.1"/>
    <property type="molecule type" value="Genomic_DNA"/>
</dbReference>
<sequence length="62" mass="6542">MRGHIASNENTAPGGVSVYHATRDRMADVFGARDARVWPSGEDTCSKCYSVTPPVTTTAATA</sequence>
<dbReference type="Proteomes" id="UP000324101">
    <property type="component" value="Chromosome"/>
</dbReference>
<reference evidence="1 2" key="1">
    <citation type="submission" date="2018-05" db="EMBL/GenBank/DDBJ databases">
        <title>Streptomyces venezuelae.</title>
        <authorList>
            <person name="Kim W."/>
            <person name="Lee N."/>
            <person name="Cho B.-K."/>
        </authorList>
    </citation>
    <scope>NUCLEOTIDE SEQUENCE [LARGE SCALE GENOMIC DNA]</scope>
    <source>
        <strain evidence="1 2">ATCC 21018</strain>
    </source>
</reference>
<accession>A0A5P2DPT2</accession>
<organism evidence="1 2">
    <name type="scientific">Streptomyces venezuelae</name>
    <dbReference type="NCBI Taxonomy" id="54571"/>
    <lineage>
        <taxon>Bacteria</taxon>
        <taxon>Bacillati</taxon>
        <taxon>Actinomycetota</taxon>
        <taxon>Actinomycetes</taxon>
        <taxon>Kitasatosporales</taxon>
        <taxon>Streptomycetaceae</taxon>
        <taxon>Streptomyces</taxon>
    </lineage>
</organism>
<name>A0A5P2DPT2_STRVZ</name>
<dbReference type="AlphaFoldDB" id="A0A5P2DPT2"/>
<dbReference type="OrthoDB" id="4303500at2"/>
<dbReference type="RefSeq" id="WP_150260027.1">
    <property type="nucleotide sequence ID" value="NZ_CP029189.1"/>
</dbReference>
<proteinExistence type="predicted"/>